<dbReference type="AlphaFoldDB" id="A0A150WBY7"/>
<evidence type="ECO:0000259" key="2">
    <source>
        <dbReference type="Pfam" id="PF16694"/>
    </source>
</evidence>
<name>A0A150WBY7_BDEBC</name>
<dbReference type="Pfam" id="PF16694">
    <property type="entry name" value="Cytochrome_P460"/>
    <property type="match status" value="1"/>
</dbReference>
<dbReference type="Proteomes" id="UP000075391">
    <property type="component" value="Unassembled WGS sequence"/>
</dbReference>
<protein>
    <recommendedName>
        <fullName evidence="2">Cytochrome P460 domain-containing protein</fullName>
    </recommendedName>
</protein>
<dbReference type="CDD" id="cd20753">
    <property type="entry name" value="cyt_P460_Mc-like"/>
    <property type="match status" value="1"/>
</dbReference>
<keyword evidence="1" id="KW-0732">Signal</keyword>
<dbReference type="Gene3D" id="3.50.70.20">
    <property type="entry name" value="Cytochrome P460"/>
    <property type="match status" value="1"/>
</dbReference>
<dbReference type="InterPro" id="IPR038142">
    <property type="entry name" value="Cytochrome_P460_sp"/>
</dbReference>
<organism evidence="3 4">
    <name type="scientific">Bdellovibrio bacteriovorus</name>
    <dbReference type="NCBI Taxonomy" id="959"/>
    <lineage>
        <taxon>Bacteria</taxon>
        <taxon>Pseudomonadati</taxon>
        <taxon>Bdellovibrionota</taxon>
        <taxon>Bdellovibrionia</taxon>
        <taxon>Bdellovibrionales</taxon>
        <taxon>Pseudobdellovibrionaceae</taxon>
        <taxon>Bdellovibrio</taxon>
    </lineage>
</organism>
<feature type="signal peptide" evidence="1">
    <location>
        <begin position="1"/>
        <end position="20"/>
    </location>
</feature>
<sequence>MKLLVIALVVNVFFAVPSKAQTGKPAVTPRQALLSRHMQKLDPSQMEMNGIRLKDYEGFEKNWKFVTVRYRKDSTEMRYTYANDLAWKALTSGEKYPDGAVFAKIGVITEEDPSFASSVVPMGAIRYQFMVRDEKKCKHTDGWCYALFGGLGVALTNDVKTEEMACAACHKIVPERQYVFSQVAPLTSYMKQVQEKAAKAMEAILPPVPVDQKAVQFKTISASDLPEDAQRFLSSKQKKVRDLVGPLKESAFEGTLNEMLPNLIKEALATNQPAIFTTTDQKYFTMAFPDHQRKTPCNDGMHPIAFVETVWGSPSRRINLNVGCYGK</sequence>
<dbReference type="InterPro" id="IPR032033">
    <property type="entry name" value="Cytochrome_P460"/>
</dbReference>
<evidence type="ECO:0000313" key="4">
    <source>
        <dbReference type="Proteomes" id="UP000075391"/>
    </source>
</evidence>
<feature type="domain" description="Cytochrome P460" evidence="2">
    <location>
        <begin position="61"/>
        <end position="181"/>
    </location>
</feature>
<reference evidence="3 4" key="1">
    <citation type="submission" date="2016-03" db="EMBL/GenBank/DDBJ databases">
        <authorList>
            <person name="Ploux O."/>
        </authorList>
    </citation>
    <scope>NUCLEOTIDE SEQUENCE [LARGE SCALE GENOMIC DNA]</scope>
    <source>
        <strain evidence="3 4">BER2</strain>
    </source>
</reference>
<dbReference type="RefSeq" id="WP_063245195.1">
    <property type="nucleotide sequence ID" value="NZ_LUKF01000020.1"/>
</dbReference>
<evidence type="ECO:0000256" key="1">
    <source>
        <dbReference type="SAM" id="SignalP"/>
    </source>
</evidence>
<accession>A0A150WBY7</accession>
<dbReference type="EMBL" id="LUKF01000020">
    <property type="protein sequence ID" value="KYG60433.1"/>
    <property type="molecule type" value="Genomic_DNA"/>
</dbReference>
<proteinExistence type="predicted"/>
<gene>
    <name evidence="3" type="ORF">AZI85_13275</name>
</gene>
<evidence type="ECO:0000313" key="3">
    <source>
        <dbReference type="EMBL" id="KYG60433.1"/>
    </source>
</evidence>
<comment type="caution">
    <text evidence="3">The sequence shown here is derived from an EMBL/GenBank/DDBJ whole genome shotgun (WGS) entry which is preliminary data.</text>
</comment>
<dbReference type="OrthoDB" id="511546at2"/>
<feature type="chain" id="PRO_5007572663" description="Cytochrome P460 domain-containing protein" evidence="1">
    <location>
        <begin position="21"/>
        <end position="327"/>
    </location>
</feature>